<dbReference type="EMBL" id="UINC01133831">
    <property type="protein sequence ID" value="SVD16990.1"/>
    <property type="molecule type" value="Genomic_DNA"/>
</dbReference>
<name>A0A382T494_9ZZZZ</name>
<gene>
    <name evidence="1" type="ORF">METZ01_LOCUS369844</name>
</gene>
<dbReference type="InterPro" id="IPR010823">
    <property type="entry name" value="Portal_Gp20"/>
</dbReference>
<accession>A0A382T494</accession>
<reference evidence="1" key="1">
    <citation type="submission" date="2018-05" db="EMBL/GenBank/DDBJ databases">
        <authorList>
            <person name="Lanie J.A."/>
            <person name="Ng W.-L."/>
            <person name="Kazmierczak K.M."/>
            <person name="Andrzejewski T.M."/>
            <person name="Davidsen T.M."/>
            <person name="Wayne K.J."/>
            <person name="Tettelin H."/>
            <person name="Glass J.I."/>
            <person name="Rusch D."/>
            <person name="Podicherti R."/>
            <person name="Tsui H.-C.T."/>
            <person name="Winkler M.E."/>
        </authorList>
    </citation>
    <scope>NUCLEOTIDE SEQUENCE</scope>
</reference>
<organism evidence="1">
    <name type="scientific">marine metagenome</name>
    <dbReference type="NCBI Taxonomy" id="408172"/>
    <lineage>
        <taxon>unclassified sequences</taxon>
        <taxon>metagenomes</taxon>
        <taxon>ecological metagenomes</taxon>
    </lineage>
</organism>
<protein>
    <submittedName>
        <fullName evidence="1">Uncharacterized protein</fullName>
    </submittedName>
</protein>
<feature type="non-terminal residue" evidence="1">
    <location>
        <position position="94"/>
    </location>
</feature>
<sequence>MDLDSEVSAALDILAEFCTHENKENYTTFSFIFNKQATASEISILSQYLKQWSNLQNFETRMFRIFRNVFKYGDQFFIRDPETKKWFHVDPAKL</sequence>
<proteinExistence type="predicted"/>
<evidence type="ECO:0000313" key="1">
    <source>
        <dbReference type="EMBL" id="SVD16990.1"/>
    </source>
</evidence>
<dbReference type="Pfam" id="PF07230">
    <property type="entry name" value="Portal_T4"/>
    <property type="match status" value="1"/>
</dbReference>
<dbReference type="AlphaFoldDB" id="A0A382T494"/>